<evidence type="ECO:0000256" key="1">
    <source>
        <dbReference type="ARBA" id="ARBA00022723"/>
    </source>
</evidence>
<evidence type="ECO:0000313" key="8">
    <source>
        <dbReference type="Proteomes" id="UP000284202"/>
    </source>
</evidence>
<dbReference type="NCBIfam" id="NF008243">
    <property type="entry name" value="PRK11019.1"/>
    <property type="match status" value="1"/>
</dbReference>
<proteinExistence type="predicted"/>
<keyword evidence="1" id="KW-0479">Metal-binding</keyword>
<evidence type="ECO:0000256" key="4">
    <source>
        <dbReference type="PROSITE-ProRule" id="PRU00510"/>
    </source>
</evidence>
<dbReference type="SUPFAM" id="SSF57716">
    <property type="entry name" value="Glucocorticoid receptor-like (DNA-binding domain)"/>
    <property type="match status" value="1"/>
</dbReference>
<keyword evidence="3" id="KW-0862">Zinc</keyword>
<evidence type="ECO:0000256" key="2">
    <source>
        <dbReference type="ARBA" id="ARBA00022771"/>
    </source>
</evidence>
<dbReference type="PANTHER" id="PTHR38777:SF1">
    <property type="entry name" value="DNAK SUPPRESSOR PROTEIN"/>
    <property type="match status" value="1"/>
</dbReference>
<sequence length="92" mass="9862">MAGGWARDDAVNEQIEISTQEAIARARQRATGPAGDTPSAEFCAECDEPIPPARRKAIPGVQLCVDCQSGRDKSRRPTGGINRRASKDALLK</sequence>
<reference evidence="8" key="1">
    <citation type="submission" date="2018-09" db="EMBL/GenBank/DDBJ databases">
        <title>Acidovorax cavernicola nov. sp. isolated from Gruta de las Maravillas (Aracena, Spain).</title>
        <authorList>
            <person name="Jurado V."/>
            <person name="Gutierrez-Patricio S."/>
            <person name="Gonzalez-Pimentel J.L."/>
            <person name="Miller A.Z."/>
            <person name="Laiz L."/>
            <person name="Saiz-Jimenez C."/>
        </authorList>
    </citation>
    <scope>NUCLEOTIDE SEQUENCE [LARGE SCALE GENOMIC DNA]</scope>
    <source>
        <strain evidence="8">1011MAR3C25</strain>
    </source>
</reference>
<protein>
    <submittedName>
        <fullName evidence="7">DksA/TraR family C4-type zinc finger protein</fullName>
    </submittedName>
</protein>
<dbReference type="GO" id="GO:0008270">
    <property type="term" value="F:zinc ion binding"/>
    <property type="evidence" value="ECO:0007669"/>
    <property type="project" value="UniProtKB-KW"/>
</dbReference>
<dbReference type="InterPro" id="IPR020460">
    <property type="entry name" value="Znf_C4-type_bac"/>
</dbReference>
<dbReference type="PANTHER" id="PTHR38777">
    <property type="entry name" value="FELS-2 PROPHAGE PROTEIN"/>
    <property type="match status" value="1"/>
</dbReference>
<evidence type="ECO:0000256" key="3">
    <source>
        <dbReference type="ARBA" id="ARBA00022833"/>
    </source>
</evidence>
<comment type="caution">
    <text evidence="7">The sequence shown here is derived from an EMBL/GenBank/DDBJ whole genome shotgun (WGS) entry which is preliminary data.</text>
</comment>
<name>A0A418SRS5_9RHOB</name>
<feature type="region of interest" description="Disordered" evidence="5">
    <location>
        <begin position="68"/>
        <end position="92"/>
    </location>
</feature>
<dbReference type="GO" id="GO:1900378">
    <property type="term" value="P:positive regulation of secondary metabolite biosynthetic process"/>
    <property type="evidence" value="ECO:0007669"/>
    <property type="project" value="TreeGrafter"/>
</dbReference>
<keyword evidence="2" id="KW-0863">Zinc-finger</keyword>
<dbReference type="AlphaFoldDB" id="A0A418SRS5"/>
<dbReference type="PROSITE" id="PS51128">
    <property type="entry name" value="ZF_DKSA_2"/>
    <property type="match status" value="1"/>
</dbReference>
<feature type="zinc finger region" description="dksA C4-type" evidence="4">
    <location>
        <begin position="43"/>
        <end position="67"/>
    </location>
</feature>
<gene>
    <name evidence="7" type="ORF">D3P04_14840</name>
</gene>
<dbReference type="OrthoDB" id="962301at2"/>
<evidence type="ECO:0000256" key="5">
    <source>
        <dbReference type="SAM" id="MobiDB-lite"/>
    </source>
</evidence>
<dbReference type="RefSeq" id="WP_119750255.1">
    <property type="nucleotide sequence ID" value="NZ_QZCG01000010.1"/>
</dbReference>
<organism evidence="7 8">
    <name type="scientific">Paracoccus onubensis</name>
    <dbReference type="NCBI Taxonomy" id="1675788"/>
    <lineage>
        <taxon>Bacteria</taxon>
        <taxon>Pseudomonadati</taxon>
        <taxon>Pseudomonadota</taxon>
        <taxon>Alphaproteobacteria</taxon>
        <taxon>Rhodobacterales</taxon>
        <taxon>Paracoccaceae</taxon>
        <taxon>Paracoccus</taxon>
    </lineage>
</organism>
<dbReference type="Pfam" id="PF01258">
    <property type="entry name" value="zf-dskA_traR"/>
    <property type="match status" value="1"/>
</dbReference>
<keyword evidence="8" id="KW-1185">Reference proteome</keyword>
<dbReference type="EMBL" id="QZCG01000010">
    <property type="protein sequence ID" value="RJE83680.1"/>
    <property type="molecule type" value="Genomic_DNA"/>
</dbReference>
<dbReference type="Gene3D" id="1.20.120.910">
    <property type="entry name" value="DksA, coiled-coil domain"/>
    <property type="match status" value="1"/>
</dbReference>
<dbReference type="InterPro" id="IPR000962">
    <property type="entry name" value="Znf_DskA_TraR"/>
</dbReference>
<evidence type="ECO:0000259" key="6">
    <source>
        <dbReference type="Pfam" id="PF01258"/>
    </source>
</evidence>
<dbReference type="Proteomes" id="UP000284202">
    <property type="component" value="Unassembled WGS sequence"/>
</dbReference>
<accession>A0A418SRS5</accession>
<dbReference type="PRINTS" id="PR00618">
    <property type="entry name" value="DKSAZNFINGER"/>
</dbReference>
<evidence type="ECO:0000313" key="7">
    <source>
        <dbReference type="EMBL" id="RJE83680.1"/>
    </source>
</evidence>
<feature type="domain" description="Zinc finger DksA/TraR C4-type" evidence="6">
    <location>
        <begin position="40"/>
        <end position="72"/>
    </location>
</feature>